<dbReference type="Gene3D" id="1.10.287.110">
    <property type="entry name" value="DnaJ domain"/>
    <property type="match status" value="1"/>
</dbReference>
<dbReference type="GO" id="GO:0005737">
    <property type="term" value="C:cytoplasm"/>
    <property type="evidence" value="ECO:0007669"/>
    <property type="project" value="TreeGrafter"/>
</dbReference>
<feature type="compositionally biased region" description="Basic and acidic residues" evidence="2">
    <location>
        <begin position="487"/>
        <end position="505"/>
    </location>
</feature>
<dbReference type="InterPro" id="IPR036869">
    <property type="entry name" value="J_dom_sf"/>
</dbReference>
<keyword evidence="5" id="KW-1185">Reference proteome</keyword>
<feature type="compositionally biased region" description="Basic and acidic residues" evidence="2">
    <location>
        <begin position="514"/>
        <end position="527"/>
    </location>
</feature>
<dbReference type="GO" id="GO:0072318">
    <property type="term" value="P:clathrin coat disassembly"/>
    <property type="evidence" value="ECO:0007669"/>
    <property type="project" value="TreeGrafter"/>
</dbReference>
<dbReference type="GO" id="GO:0072583">
    <property type="term" value="P:clathrin-dependent endocytosis"/>
    <property type="evidence" value="ECO:0007669"/>
    <property type="project" value="TreeGrafter"/>
</dbReference>
<comment type="caution">
    <text evidence="4">The sequence shown here is derived from an EMBL/GenBank/DDBJ whole genome shotgun (WGS) entry which is preliminary data.</text>
</comment>
<feature type="compositionally biased region" description="Low complexity" evidence="2">
    <location>
        <begin position="159"/>
        <end position="173"/>
    </location>
</feature>
<dbReference type="SUPFAM" id="SSF46565">
    <property type="entry name" value="Chaperone J-domain"/>
    <property type="match status" value="1"/>
</dbReference>
<feature type="compositionally biased region" description="Polar residues" evidence="2">
    <location>
        <begin position="459"/>
        <end position="468"/>
    </location>
</feature>
<dbReference type="InterPro" id="IPR009060">
    <property type="entry name" value="UBA-like_sf"/>
</dbReference>
<dbReference type="SUPFAM" id="SSF48452">
    <property type="entry name" value="TPR-like"/>
    <property type="match status" value="1"/>
</dbReference>
<evidence type="ECO:0000256" key="1">
    <source>
        <dbReference type="SAM" id="Coils"/>
    </source>
</evidence>
<evidence type="ECO:0000313" key="4">
    <source>
        <dbReference type="EMBL" id="KAK7696111.1"/>
    </source>
</evidence>
<feature type="coiled-coil region" evidence="1">
    <location>
        <begin position="773"/>
        <end position="803"/>
    </location>
</feature>
<proteinExistence type="predicted"/>
<feature type="compositionally biased region" description="Acidic residues" evidence="2">
    <location>
        <begin position="477"/>
        <end position="486"/>
    </location>
</feature>
<feature type="compositionally biased region" description="Polar residues" evidence="2">
    <location>
        <begin position="1"/>
        <end position="18"/>
    </location>
</feature>
<accession>A0AAW0GRJ5</accession>
<dbReference type="GO" id="GO:0031982">
    <property type="term" value="C:vesicle"/>
    <property type="evidence" value="ECO:0007669"/>
    <property type="project" value="TreeGrafter"/>
</dbReference>
<feature type="compositionally biased region" description="Polar residues" evidence="2">
    <location>
        <begin position="530"/>
        <end position="543"/>
    </location>
</feature>
<dbReference type="SMART" id="SM00028">
    <property type="entry name" value="TPR"/>
    <property type="match status" value="2"/>
</dbReference>
<feature type="region of interest" description="Disordered" evidence="2">
    <location>
        <begin position="746"/>
        <end position="770"/>
    </location>
</feature>
<feature type="compositionally biased region" description="Low complexity" evidence="2">
    <location>
        <begin position="215"/>
        <end position="231"/>
    </location>
</feature>
<dbReference type="Proteomes" id="UP001385951">
    <property type="component" value="Unassembled WGS sequence"/>
</dbReference>
<dbReference type="PANTHER" id="PTHR23172">
    <property type="entry name" value="AUXILIN/CYCLIN G-ASSOCIATED KINASE-RELATED"/>
    <property type="match status" value="1"/>
</dbReference>
<feature type="region of interest" description="Disordered" evidence="2">
    <location>
        <begin position="452"/>
        <end position="579"/>
    </location>
</feature>
<evidence type="ECO:0000256" key="2">
    <source>
        <dbReference type="SAM" id="MobiDB-lite"/>
    </source>
</evidence>
<dbReference type="Gene3D" id="1.25.40.10">
    <property type="entry name" value="Tetratricopeptide repeat domain"/>
    <property type="match status" value="1"/>
</dbReference>
<feature type="compositionally biased region" description="Polar residues" evidence="2">
    <location>
        <begin position="64"/>
        <end position="78"/>
    </location>
</feature>
<sequence length="894" mass="96760">MTDSFADLWSSSAPTTSKPAEVPRKLGAYATGPPLSTSKPTNDVFSMLAAAGPVSSTSSRSTTPLYTNGAQGSQTPQPTYVPKQPIQKTVSSGSGDAFSGLLSGSFSSTSANNANMTIAERAALADRQRSAQLLQNQSSTQKQGNSAWAGLDALVGSPSLSNSKSAQSQSQAANDDWGFDFAPVKPSPASTSSASKQTIQPTHDNDDDDWLAEFSSAKPAAPATKPLSKATSNSLFDELDDFTSPASQSKGRVSPEHVPRPRSPGDFDFGDREDGLLNGQSDDEDILGDLSKPVDQVRNRVVTPPQQRSGPKSRAPSPPPHILGRIVEMGFSIEQARVALASTDTGLNVEAALETLLASGAADSDRPPSRDPPRIREPARETPRRPAEEGRRRAPPTSRPARETPSPGVGDTQKNIQEQADKLLAQASELGLSMFSRANAFWKEGKERVQKVYEERQKASGSGASQPGNGRPKWMQEAEERDEELEAEWRAHKERGGFKDDHDILSEEVLPSRPQERRPKPQAREPEPQPSSSRTANLLSDDSPSVYVSPWRRKTPSRGQTPAAVTPPKAPTPRAPSPIQMVQRKTISAPPSALATSAKHKATGTEKFKLGQYAEAEAAYSNAIAALPHSHLLLVPLYNNRGLSRIKTGDHTGAVEDCTTVIGMIGTSYHPAREAKVTKEDEGGSVDIADAYVKAFKRRAEAYEGKEKWDLAKADWEVIAGTEWAKGNMRNEAVSGVGRCRRMVTANTDKPAPVPSRPKPTPQVRPRPTPKVVAKDSEALNRVREANQAAEAEDDERHKLKDVVDAKLIAWKGGKETNIRALIASLENVLWPELGWQKVGMHELVTPNQVKIRYTKAIAKLHPDKLNVRNTTLEQRMIANGVFGSLNDAWNAFK</sequence>
<feature type="compositionally biased region" description="Low complexity" evidence="2">
    <location>
        <begin position="182"/>
        <end position="195"/>
    </location>
</feature>
<dbReference type="SUPFAM" id="SSF46934">
    <property type="entry name" value="UBA-like"/>
    <property type="match status" value="1"/>
</dbReference>
<protein>
    <recommendedName>
        <fullName evidence="3">UBA domain-containing protein</fullName>
    </recommendedName>
</protein>
<reference evidence="4 5" key="1">
    <citation type="submission" date="2022-09" db="EMBL/GenBank/DDBJ databases">
        <authorList>
            <person name="Palmer J.M."/>
        </authorList>
    </citation>
    <scope>NUCLEOTIDE SEQUENCE [LARGE SCALE GENOMIC DNA]</scope>
    <source>
        <strain evidence="4 5">DSM 7382</strain>
    </source>
</reference>
<evidence type="ECO:0000259" key="3">
    <source>
        <dbReference type="PROSITE" id="PS50030"/>
    </source>
</evidence>
<dbReference type="InterPro" id="IPR015940">
    <property type="entry name" value="UBA"/>
</dbReference>
<feature type="compositionally biased region" description="Pro residues" evidence="2">
    <location>
        <begin position="752"/>
        <end position="769"/>
    </location>
</feature>
<feature type="region of interest" description="Disordered" evidence="2">
    <location>
        <begin position="1"/>
        <end position="94"/>
    </location>
</feature>
<organism evidence="4 5">
    <name type="scientific">Cerrena zonata</name>
    <dbReference type="NCBI Taxonomy" id="2478898"/>
    <lineage>
        <taxon>Eukaryota</taxon>
        <taxon>Fungi</taxon>
        <taxon>Dikarya</taxon>
        <taxon>Basidiomycota</taxon>
        <taxon>Agaricomycotina</taxon>
        <taxon>Agaricomycetes</taxon>
        <taxon>Polyporales</taxon>
        <taxon>Cerrenaceae</taxon>
        <taxon>Cerrena</taxon>
    </lineage>
</organism>
<dbReference type="GO" id="GO:0030276">
    <property type="term" value="F:clathrin binding"/>
    <property type="evidence" value="ECO:0007669"/>
    <property type="project" value="TreeGrafter"/>
</dbReference>
<feature type="region of interest" description="Disordered" evidence="2">
    <location>
        <begin position="159"/>
        <end position="323"/>
    </location>
</feature>
<dbReference type="AlphaFoldDB" id="A0AAW0GRJ5"/>
<feature type="region of interest" description="Disordered" evidence="2">
    <location>
        <begin position="358"/>
        <end position="422"/>
    </location>
</feature>
<dbReference type="InterPro" id="IPR019734">
    <property type="entry name" value="TPR_rpt"/>
</dbReference>
<gene>
    <name evidence="4" type="ORF">QCA50_000754</name>
</gene>
<name>A0AAW0GRJ5_9APHY</name>
<dbReference type="EMBL" id="JASBNA010000001">
    <property type="protein sequence ID" value="KAK7696111.1"/>
    <property type="molecule type" value="Genomic_DNA"/>
</dbReference>
<keyword evidence="1" id="KW-0175">Coiled coil</keyword>
<feature type="compositionally biased region" description="Polar residues" evidence="2">
    <location>
        <begin position="34"/>
        <end position="44"/>
    </location>
</feature>
<dbReference type="PANTHER" id="PTHR23172:SF19">
    <property type="entry name" value="J DOMAIN-CONTAINING PROTEIN"/>
    <property type="match status" value="1"/>
</dbReference>
<dbReference type="InterPro" id="IPR011990">
    <property type="entry name" value="TPR-like_helical_dom_sf"/>
</dbReference>
<dbReference type="PROSITE" id="PS50030">
    <property type="entry name" value="UBA"/>
    <property type="match status" value="1"/>
</dbReference>
<feature type="compositionally biased region" description="Basic and acidic residues" evidence="2">
    <location>
        <begin position="253"/>
        <end position="275"/>
    </location>
</feature>
<dbReference type="Gene3D" id="1.10.8.10">
    <property type="entry name" value="DNA helicase RuvA subunit, C-terminal domain"/>
    <property type="match status" value="1"/>
</dbReference>
<feature type="compositionally biased region" description="Basic and acidic residues" evidence="2">
    <location>
        <begin position="363"/>
        <end position="392"/>
    </location>
</feature>
<dbReference type="FunFam" id="1.10.287.110:FF:000002">
    <property type="entry name" value="putative tyrosine-protein phosphatase auxilin isoform X2"/>
    <property type="match status" value="1"/>
</dbReference>
<feature type="domain" description="UBA" evidence="3">
    <location>
        <begin position="317"/>
        <end position="359"/>
    </location>
</feature>
<evidence type="ECO:0000313" key="5">
    <source>
        <dbReference type="Proteomes" id="UP001385951"/>
    </source>
</evidence>